<dbReference type="InterPro" id="IPR029045">
    <property type="entry name" value="ClpP/crotonase-like_dom_sf"/>
</dbReference>
<name>A0ABS7C9C7_9BACL</name>
<evidence type="ECO:0000256" key="2">
    <source>
        <dbReference type="ARBA" id="ARBA00022801"/>
    </source>
</evidence>
<comment type="caution">
    <text evidence="5">The sequence shown here is derived from an EMBL/GenBank/DDBJ whole genome shotgun (WGS) entry which is preliminary data.</text>
</comment>
<dbReference type="InterPro" id="IPR004447">
    <property type="entry name" value="Peptidase_S41A"/>
</dbReference>
<dbReference type="InterPro" id="IPR002477">
    <property type="entry name" value="Peptidoglycan-bd-like"/>
</dbReference>
<dbReference type="CDD" id="cd07560">
    <property type="entry name" value="Peptidase_S41_CPP"/>
    <property type="match status" value="1"/>
</dbReference>
<keyword evidence="2" id="KW-0378">Hydrolase</keyword>
<dbReference type="Gene3D" id="1.10.101.10">
    <property type="entry name" value="PGBD-like superfamily/PGBD"/>
    <property type="match status" value="1"/>
</dbReference>
<dbReference type="SMART" id="SM00245">
    <property type="entry name" value="TSPc"/>
    <property type="match status" value="1"/>
</dbReference>
<feature type="non-terminal residue" evidence="5">
    <location>
        <position position="1"/>
    </location>
</feature>
<dbReference type="Pfam" id="PF01471">
    <property type="entry name" value="PG_binding_1"/>
    <property type="match status" value="1"/>
</dbReference>
<dbReference type="InterPro" id="IPR005151">
    <property type="entry name" value="Tail-specific_protease"/>
</dbReference>
<evidence type="ECO:0000313" key="6">
    <source>
        <dbReference type="Proteomes" id="UP001519887"/>
    </source>
</evidence>
<evidence type="ECO:0000313" key="5">
    <source>
        <dbReference type="EMBL" id="MBW7457529.1"/>
    </source>
</evidence>
<reference evidence="5 6" key="1">
    <citation type="submission" date="2021-07" db="EMBL/GenBank/DDBJ databases">
        <title>Paenibacillus radiodurans sp. nov., isolated from the southeastern edge of Tengger Desert.</title>
        <authorList>
            <person name="Zhang G."/>
        </authorList>
    </citation>
    <scope>NUCLEOTIDE SEQUENCE [LARGE SCALE GENOMIC DNA]</scope>
    <source>
        <strain evidence="5 6">CCM 7311</strain>
    </source>
</reference>
<protein>
    <submittedName>
        <fullName evidence="5">Peptidoglycan-binding protein</fullName>
    </submittedName>
</protein>
<dbReference type="SUPFAM" id="SSF52096">
    <property type="entry name" value="ClpP/crotonase"/>
    <property type="match status" value="1"/>
</dbReference>
<dbReference type="InterPro" id="IPR036366">
    <property type="entry name" value="PGBDSf"/>
</dbReference>
<keyword evidence="6" id="KW-1185">Reference proteome</keyword>
<accession>A0ABS7C9C7</accession>
<dbReference type="Gene3D" id="3.90.226.10">
    <property type="entry name" value="2-enoyl-CoA Hydratase, Chain A, domain 1"/>
    <property type="match status" value="1"/>
</dbReference>
<dbReference type="SUPFAM" id="SSF47090">
    <property type="entry name" value="PGBD-like"/>
    <property type="match status" value="1"/>
</dbReference>
<proteinExistence type="predicted"/>
<evidence type="ECO:0000256" key="1">
    <source>
        <dbReference type="ARBA" id="ARBA00022670"/>
    </source>
</evidence>
<dbReference type="PANTHER" id="PTHR32060:SF30">
    <property type="entry name" value="CARBOXY-TERMINAL PROCESSING PROTEASE CTPA"/>
    <property type="match status" value="1"/>
</dbReference>
<dbReference type="PANTHER" id="PTHR32060">
    <property type="entry name" value="TAIL-SPECIFIC PROTEASE"/>
    <property type="match status" value="1"/>
</dbReference>
<feature type="domain" description="Tail specific protease" evidence="4">
    <location>
        <begin position="1"/>
        <end position="133"/>
    </location>
</feature>
<dbReference type="Proteomes" id="UP001519887">
    <property type="component" value="Unassembled WGS sequence"/>
</dbReference>
<sequence length="238" mass="25879">LLIDLRGNPGGLLTPTVEIANLFVPKGQTILQVVYKGEKQVITHKSEQKTPWTLPIAILVDDNTASSAEVLTAALKTTANATVVGQKTFGKGIVQNFRQLKDGSVLKLTEAQWRSPDGQWIHKKGIEPNIAVEAPSYTLLPRLPAGLQIKSGDYGDKVQTVQSMLKTLGYDVGAGTGIYDDATSTAVKKFQRDEALPDNGVVNDKTAYRMTTRLMEKYKQEDPQMAKALDVLRTGPAS</sequence>
<dbReference type="Gene3D" id="3.30.750.44">
    <property type="match status" value="1"/>
</dbReference>
<dbReference type="InterPro" id="IPR036365">
    <property type="entry name" value="PGBD-like_sf"/>
</dbReference>
<evidence type="ECO:0000256" key="3">
    <source>
        <dbReference type="ARBA" id="ARBA00022825"/>
    </source>
</evidence>
<keyword evidence="1" id="KW-0645">Protease</keyword>
<organism evidence="5 6">
    <name type="scientific">Paenibacillus sepulcri</name>
    <dbReference type="NCBI Taxonomy" id="359917"/>
    <lineage>
        <taxon>Bacteria</taxon>
        <taxon>Bacillati</taxon>
        <taxon>Bacillota</taxon>
        <taxon>Bacilli</taxon>
        <taxon>Bacillales</taxon>
        <taxon>Paenibacillaceae</taxon>
        <taxon>Paenibacillus</taxon>
    </lineage>
</organism>
<gene>
    <name evidence="5" type="ORF">K0U00_26145</name>
</gene>
<dbReference type="EMBL" id="JAHZIK010000880">
    <property type="protein sequence ID" value="MBW7457529.1"/>
    <property type="molecule type" value="Genomic_DNA"/>
</dbReference>
<dbReference type="Pfam" id="PF03572">
    <property type="entry name" value="Peptidase_S41"/>
    <property type="match status" value="1"/>
</dbReference>
<keyword evidence="3" id="KW-0720">Serine protease</keyword>
<evidence type="ECO:0000259" key="4">
    <source>
        <dbReference type="SMART" id="SM00245"/>
    </source>
</evidence>